<organism evidence="1 2">
    <name type="scientific">Capsella rubella</name>
    <dbReference type="NCBI Taxonomy" id="81985"/>
    <lineage>
        <taxon>Eukaryota</taxon>
        <taxon>Viridiplantae</taxon>
        <taxon>Streptophyta</taxon>
        <taxon>Embryophyta</taxon>
        <taxon>Tracheophyta</taxon>
        <taxon>Spermatophyta</taxon>
        <taxon>Magnoliopsida</taxon>
        <taxon>eudicotyledons</taxon>
        <taxon>Gunneridae</taxon>
        <taxon>Pentapetalae</taxon>
        <taxon>rosids</taxon>
        <taxon>malvids</taxon>
        <taxon>Brassicales</taxon>
        <taxon>Brassicaceae</taxon>
        <taxon>Camelineae</taxon>
        <taxon>Capsella</taxon>
    </lineage>
</organism>
<accession>R0GJG0</accession>
<feature type="non-terminal residue" evidence="1">
    <location>
        <position position="18"/>
    </location>
</feature>
<name>R0GJG0_9BRAS</name>
<gene>
    <name evidence="1" type="ORF">CARUB_v100221241mg</name>
</gene>
<reference evidence="2" key="1">
    <citation type="journal article" date="2013" name="Nat. Genet.">
        <title>The Capsella rubella genome and the genomic consequences of rapid mating system evolution.</title>
        <authorList>
            <person name="Slotte T."/>
            <person name="Hazzouri K.M."/>
            <person name="Agren J.A."/>
            <person name="Koenig D."/>
            <person name="Maumus F."/>
            <person name="Guo Y.L."/>
            <person name="Steige K."/>
            <person name="Platts A.E."/>
            <person name="Escobar J.S."/>
            <person name="Newman L.K."/>
            <person name="Wang W."/>
            <person name="Mandakova T."/>
            <person name="Vello E."/>
            <person name="Smith L.M."/>
            <person name="Henz S.R."/>
            <person name="Steffen J."/>
            <person name="Takuno S."/>
            <person name="Brandvain Y."/>
            <person name="Coop G."/>
            <person name="Andolfatto P."/>
            <person name="Hu T.T."/>
            <person name="Blanchette M."/>
            <person name="Clark R.M."/>
            <person name="Quesneville H."/>
            <person name="Nordborg M."/>
            <person name="Gaut B.S."/>
            <person name="Lysak M.A."/>
            <person name="Jenkins J."/>
            <person name="Grimwood J."/>
            <person name="Chapman J."/>
            <person name="Prochnik S."/>
            <person name="Shu S."/>
            <person name="Rokhsar D."/>
            <person name="Schmutz J."/>
            <person name="Weigel D."/>
            <person name="Wright S.I."/>
        </authorList>
    </citation>
    <scope>NUCLEOTIDE SEQUENCE [LARGE SCALE GENOMIC DNA]</scope>
    <source>
        <strain evidence="2">cv. Monte Gargano</strain>
    </source>
</reference>
<dbReference type="EMBL" id="KB870806">
    <property type="protein sequence ID" value="EOA36007.1"/>
    <property type="molecule type" value="Genomic_DNA"/>
</dbReference>
<sequence length="18" mass="2012">MAKFNSQISMLFIVVALV</sequence>
<proteinExistence type="predicted"/>
<protein>
    <submittedName>
        <fullName evidence="1">Uncharacterized protein</fullName>
    </submittedName>
</protein>
<dbReference type="AlphaFoldDB" id="R0GJG0"/>
<keyword evidence="2" id="KW-1185">Reference proteome</keyword>
<evidence type="ECO:0000313" key="2">
    <source>
        <dbReference type="Proteomes" id="UP000029121"/>
    </source>
</evidence>
<dbReference type="Proteomes" id="UP000029121">
    <property type="component" value="Unassembled WGS sequence"/>
</dbReference>
<evidence type="ECO:0000313" key="1">
    <source>
        <dbReference type="EMBL" id="EOA36007.1"/>
    </source>
</evidence>